<dbReference type="EMBL" id="CABWKZ010000018">
    <property type="protein sequence ID" value="VXA55985.1"/>
    <property type="molecule type" value="Genomic_DNA"/>
</dbReference>
<reference evidence="1 2" key="1">
    <citation type="submission" date="2019-10" db="EMBL/GenBank/DDBJ databases">
        <authorList>
            <person name="Karimi E."/>
        </authorList>
    </citation>
    <scope>NUCLEOTIDE SEQUENCE [LARGE SCALE GENOMIC DNA]</scope>
    <source>
        <strain evidence="1">Acinetobacter sp. 8BE</strain>
    </source>
</reference>
<organism evidence="1 2">
    <name type="scientific">Acinetobacter proteolyticus</name>
    <dbReference type="NCBI Taxonomy" id="1776741"/>
    <lineage>
        <taxon>Bacteria</taxon>
        <taxon>Pseudomonadati</taxon>
        <taxon>Pseudomonadota</taxon>
        <taxon>Gammaproteobacteria</taxon>
        <taxon>Moraxellales</taxon>
        <taxon>Moraxellaceae</taxon>
        <taxon>Acinetobacter</taxon>
    </lineage>
</organism>
<protein>
    <submittedName>
        <fullName evidence="1">Uncharacterized protein</fullName>
    </submittedName>
</protein>
<dbReference type="Proteomes" id="UP000430404">
    <property type="component" value="Unassembled WGS sequence"/>
</dbReference>
<sequence length="48" mass="5712">MSFNLRLRIHTILNKNTQLIFNKKNPLFRKYASKSKDLVEGFLFAIEI</sequence>
<evidence type="ECO:0000313" key="2">
    <source>
        <dbReference type="Proteomes" id="UP000430404"/>
    </source>
</evidence>
<name>A0A653K560_9GAMM</name>
<gene>
    <name evidence="1" type="ORF">ACI8B_250070</name>
</gene>
<dbReference type="AlphaFoldDB" id="A0A653K560"/>
<evidence type="ECO:0000313" key="1">
    <source>
        <dbReference type="EMBL" id="VXA55985.1"/>
    </source>
</evidence>
<accession>A0A653K560</accession>
<proteinExistence type="predicted"/>